<dbReference type="InterPro" id="IPR001870">
    <property type="entry name" value="B30.2/SPRY"/>
</dbReference>
<evidence type="ECO:0000256" key="5">
    <source>
        <dbReference type="ARBA" id="ARBA00022771"/>
    </source>
</evidence>
<dbReference type="InterPro" id="IPR000315">
    <property type="entry name" value="Znf_B-box"/>
</dbReference>
<feature type="coiled-coil region" evidence="8">
    <location>
        <begin position="494"/>
        <end position="521"/>
    </location>
</feature>
<feature type="domain" description="B30.2/SPRY" evidence="11">
    <location>
        <begin position="633"/>
        <end position="834"/>
    </location>
</feature>
<feature type="domain" description="B30.2/SPRY" evidence="11">
    <location>
        <begin position="1011"/>
        <end position="1126"/>
    </location>
</feature>
<dbReference type="InterPro" id="IPR058030">
    <property type="entry name" value="TRIM8/14/16/25/29/45/65_CC"/>
</dbReference>
<dbReference type="PRINTS" id="PR01407">
    <property type="entry name" value="BUTYPHLNCDUF"/>
</dbReference>
<dbReference type="PANTHER" id="PTHR24103">
    <property type="entry name" value="E3 UBIQUITIN-PROTEIN LIGASE TRIM"/>
    <property type="match status" value="1"/>
</dbReference>
<keyword evidence="8" id="KW-0175">Coiled coil</keyword>
<feature type="coiled-coil region" evidence="8">
    <location>
        <begin position="872"/>
        <end position="971"/>
    </location>
</feature>
<protein>
    <submittedName>
        <fullName evidence="12">Uncharacterized protein</fullName>
    </submittedName>
</protein>
<feature type="coiled-coil region" evidence="8">
    <location>
        <begin position="112"/>
        <end position="139"/>
    </location>
</feature>
<evidence type="ECO:0000259" key="11">
    <source>
        <dbReference type="PROSITE" id="PS50188"/>
    </source>
</evidence>
<feature type="non-terminal residue" evidence="12">
    <location>
        <position position="1"/>
    </location>
</feature>
<feature type="domain" description="B box-type" evidence="10">
    <location>
        <begin position="445"/>
        <end position="486"/>
    </location>
</feature>
<dbReference type="InterPro" id="IPR006574">
    <property type="entry name" value="PRY"/>
</dbReference>
<dbReference type="Pfam" id="PF00643">
    <property type="entry name" value="zf-B_box"/>
    <property type="match status" value="3"/>
</dbReference>
<dbReference type="InterPro" id="IPR017907">
    <property type="entry name" value="Znf_RING_CS"/>
</dbReference>
<dbReference type="Gene3D" id="3.30.160.60">
    <property type="entry name" value="Classic Zinc Finger"/>
    <property type="match status" value="3"/>
</dbReference>
<dbReference type="InterPro" id="IPR003877">
    <property type="entry name" value="SPRY_dom"/>
</dbReference>
<dbReference type="SUPFAM" id="SSF57845">
    <property type="entry name" value="B-box zinc-binding domain"/>
    <property type="match status" value="3"/>
</dbReference>
<evidence type="ECO:0000256" key="7">
    <source>
        <dbReference type="PROSITE-ProRule" id="PRU00024"/>
    </source>
</evidence>
<keyword evidence="4" id="KW-0479">Metal-binding</keyword>
<feature type="domain" description="B30.2/SPRY" evidence="11">
    <location>
        <begin position="255"/>
        <end position="456"/>
    </location>
</feature>
<dbReference type="Gene3D" id="3.30.40.10">
    <property type="entry name" value="Zinc/RING finger domain, C3HC4 (zinc finger)"/>
    <property type="match status" value="1"/>
</dbReference>
<dbReference type="InterPro" id="IPR003879">
    <property type="entry name" value="Butyrophylin_SPRY"/>
</dbReference>
<sequence>IQKTPVILSCSHSVCKECLQQFWRTKKTQECPVCRRRSSREHPPVNLALQNLCESFLKERNESRSSGSEEICSLHSEKLKLFCLEDKQPACLVCFTSEQHDNHKFRPISEVVSSYKEELNSALKSIQEKLKKREKLKGEFEKTVQHIKSQAEHTERQIKQQFEKLHQFLRDEEEATITALRNEEEQKKQMMKEKLEEMNRHISALSHTIKNTEEMMKANDVCFLKEFPVTMERVQISQPDPQTPSGALIHVPRYLGNLPFRVWKKMQDIVQNTPVILDPNTANPYLVLSDDLTSVRYSEKSQPLPDNPERFDYYECVLGSEGFNSGTHCWDVEVKESPVWSLGVTTPSNLRKGYVFYKSEVWSVQYGLSDCAGFSVNQDLERVRVDLDYDRGTVSFSDPFWRTKKTQECPVCRRRSSKDQPLENLALKNLCESFLKERNERRSSGSEEICSLHSEKLKLFCLEDKQPVCLVCRDSQKHDNHKFRPISEVVSSYKEELNTALKSIQEKLKKREEMKGEFEKTVQHIKSQAEHTERQIKQQFEKLHQFLRDEEEATITALRNEEEQKKQMMKEKLEEMNRHISALSHTIKDTEEMMKANDVCFLKEFPVTMERVQISQPDPQTPSGALIHVPRYLGNLPFRVWKKMQDIVQNTPVILDPNTADPRLVLSDDLTSVRYNKSVQPLPDNPERFDGLFCVVGSEGFNSGTHCWDVEVNDCQYWIVGVTTASNQRKGHVFFNTDVWSVEYRLSELSGFPVKQKLERVRVDLDYDRGTVSFSDPFWRTKKTQECPVCRRRSPKEDPLENLALKNLCESFLKERNECRSSGSEEICSLHSEKLKLFCVEDKQPACLVCRDSKQHDNHKFRPISEAVSSYKEELNTALKSLQEKLKKTENMKGEFEKTLQHIKSQAEHTEHQIKQQFEKLHQFLRDEEEATITALRNEEEQKKQMMKEKLEEMDRHISALSHTIKDTEEMMKANDVCFLKEFPVTMERVQISQPDPQTPSGALIHVPRYLGNLPFRVWKKMQDIVQNTPVILDPNTANPHLVLSDDLTSVRYKWDDQPLPDNPERFDRYLCVLGSEGFNSGTHCWDVEVKESPVWTLGVTTASNQRKGIGFFDTDVWSVQYKWSD</sequence>
<evidence type="ECO:0000313" key="13">
    <source>
        <dbReference type="Proteomes" id="UP001558613"/>
    </source>
</evidence>
<evidence type="ECO:0000256" key="3">
    <source>
        <dbReference type="ARBA" id="ARBA00022490"/>
    </source>
</evidence>
<feature type="domain" description="B box-type" evidence="10">
    <location>
        <begin position="823"/>
        <end position="864"/>
    </location>
</feature>
<dbReference type="InterPro" id="IPR050143">
    <property type="entry name" value="TRIM/RBCC"/>
</dbReference>
<evidence type="ECO:0000256" key="8">
    <source>
        <dbReference type="SAM" id="Coils"/>
    </source>
</evidence>
<feature type="coiled-coil region" evidence="8">
    <location>
        <begin position="548"/>
        <end position="593"/>
    </location>
</feature>
<dbReference type="Pfam" id="PF00097">
    <property type="entry name" value="zf-C3HC4"/>
    <property type="match status" value="1"/>
</dbReference>
<keyword evidence="6" id="KW-0862">Zinc</keyword>
<dbReference type="SUPFAM" id="SSF49899">
    <property type="entry name" value="Concanavalin A-like lectins/glucanases"/>
    <property type="match status" value="3"/>
</dbReference>
<evidence type="ECO:0000256" key="6">
    <source>
        <dbReference type="ARBA" id="ARBA00022833"/>
    </source>
</evidence>
<keyword evidence="5 7" id="KW-0863">Zinc-finger</keyword>
<dbReference type="InterPro" id="IPR043136">
    <property type="entry name" value="B30.2/SPRY_sf"/>
</dbReference>
<organism evidence="12 13">
    <name type="scientific">Cirrhinus molitorella</name>
    <name type="common">mud carp</name>
    <dbReference type="NCBI Taxonomy" id="172907"/>
    <lineage>
        <taxon>Eukaryota</taxon>
        <taxon>Metazoa</taxon>
        <taxon>Chordata</taxon>
        <taxon>Craniata</taxon>
        <taxon>Vertebrata</taxon>
        <taxon>Euteleostomi</taxon>
        <taxon>Actinopterygii</taxon>
        <taxon>Neopterygii</taxon>
        <taxon>Teleostei</taxon>
        <taxon>Ostariophysi</taxon>
        <taxon>Cypriniformes</taxon>
        <taxon>Cyprinidae</taxon>
        <taxon>Labeoninae</taxon>
        <taxon>Labeonini</taxon>
        <taxon>Cirrhinus</taxon>
    </lineage>
</organism>
<dbReference type="InterPro" id="IPR013320">
    <property type="entry name" value="ConA-like_dom_sf"/>
</dbReference>
<feature type="domain" description="RING-type" evidence="9">
    <location>
        <begin position="6"/>
        <end position="35"/>
    </location>
</feature>
<reference evidence="12 13" key="1">
    <citation type="submission" date="2023-09" db="EMBL/GenBank/DDBJ databases">
        <authorList>
            <person name="Wang M."/>
        </authorList>
    </citation>
    <scope>NUCLEOTIDE SEQUENCE [LARGE SCALE GENOMIC DNA]</scope>
    <source>
        <strain evidence="12">GT-2023</strain>
        <tissue evidence="12">Liver</tissue>
    </source>
</reference>
<evidence type="ECO:0000259" key="10">
    <source>
        <dbReference type="PROSITE" id="PS50119"/>
    </source>
</evidence>
<feature type="domain" description="B box-type" evidence="10">
    <location>
        <begin position="67"/>
        <end position="108"/>
    </location>
</feature>
<dbReference type="InterPro" id="IPR013083">
    <property type="entry name" value="Znf_RING/FYVE/PHD"/>
</dbReference>
<name>A0ABR3MRY7_9TELE</name>
<dbReference type="Pfam" id="PF00622">
    <property type="entry name" value="SPRY"/>
    <property type="match status" value="1"/>
</dbReference>
<dbReference type="SUPFAM" id="SSF57850">
    <property type="entry name" value="RING/U-box"/>
    <property type="match status" value="1"/>
</dbReference>
<dbReference type="PROSITE" id="PS00518">
    <property type="entry name" value="ZF_RING_1"/>
    <property type="match status" value="1"/>
</dbReference>
<dbReference type="Pfam" id="PF25600">
    <property type="entry name" value="TRIM_CC"/>
    <property type="match status" value="3"/>
</dbReference>
<feature type="non-terminal residue" evidence="12">
    <location>
        <position position="1126"/>
    </location>
</feature>
<evidence type="ECO:0000259" key="9">
    <source>
        <dbReference type="PROSITE" id="PS50089"/>
    </source>
</evidence>
<dbReference type="Pfam" id="PF13765">
    <property type="entry name" value="PRY"/>
    <property type="match status" value="3"/>
</dbReference>
<accession>A0ABR3MRY7</accession>
<dbReference type="SMART" id="SM00589">
    <property type="entry name" value="PRY"/>
    <property type="match status" value="3"/>
</dbReference>
<dbReference type="Gene3D" id="2.60.120.920">
    <property type="match status" value="3"/>
</dbReference>
<keyword evidence="13" id="KW-1185">Reference proteome</keyword>
<dbReference type="InterPro" id="IPR001841">
    <property type="entry name" value="Znf_RING"/>
</dbReference>
<comment type="similarity">
    <text evidence="2">Belongs to the TRIM/RBCC family.</text>
</comment>
<comment type="caution">
    <text evidence="12">The sequence shown here is derived from an EMBL/GenBank/DDBJ whole genome shotgun (WGS) entry which is preliminary data.</text>
</comment>
<comment type="subcellular location">
    <subcellularLocation>
        <location evidence="1">Cytoplasm</location>
    </subcellularLocation>
</comment>
<dbReference type="PROSITE" id="PS50089">
    <property type="entry name" value="ZF_RING_2"/>
    <property type="match status" value="1"/>
</dbReference>
<evidence type="ECO:0000256" key="2">
    <source>
        <dbReference type="ARBA" id="ARBA00008518"/>
    </source>
</evidence>
<dbReference type="SMART" id="SM00336">
    <property type="entry name" value="BBOX"/>
    <property type="match status" value="3"/>
</dbReference>
<keyword evidence="3" id="KW-0963">Cytoplasm</keyword>
<proteinExistence type="inferred from homology"/>
<dbReference type="InterPro" id="IPR018957">
    <property type="entry name" value="Znf_C3HC4_RING-type"/>
</dbReference>
<evidence type="ECO:0000313" key="12">
    <source>
        <dbReference type="EMBL" id="KAL1267340.1"/>
    </source>
</evidence>
<dbReference type="CDD" id="cd19800">
    <property type="entry name" value="Bbox2_xNF7-like"/>
    <property type="match status" value="2"/>
</dbReference>
<gene>
    <name evidence="12" type="ORF">QQF64_032703</name>
</gene>
<dbReference type="EMBL" id="JAYMGO010000009">
    <property type="protein sequence ID" value="KAL1267340.1"/>
    <property type="molecule type" value="Genomic_DNA"/>
</dbReference>
<evidence type="ECO:0000256" key="1">
    <source>
        <dbReference type="ARBA" id="ARBA00004496"/>
    </source>
</evidence>
<feature type="coiled-coil region" evidence="8">
    <location>
        <begin position="170"/>
        <end position="215"/>
    </location>
</feature>
<evidence type="ECO:0000256" key="4">
    <source>
        <dbReference type="ARBA" id="ARBA00022723"/>
    </source>
</evidence>
<dbReference type="PROSITE" id="PS50119">
    <property type="entry name" value="ZF_BBOX"/>
    <property type="match status" value="3"/>
</dbReference>
<dbReference type="Proteomes" id="UP001558613">
    <property type="component" value="Unassembled WGS sequence"/>
</dbReference>
<dbReference type="PROSITE" id="PS50188">
    <property type="entry name" value="B302_SPRY"/>
    <property type="match status" value="3"/>
</dbReference>